<sequence length="124" mass="13596">MRAFAQLVHQERGLAGDGEDLADICVGTDRYATYQAGALHRRIEAGSVAITDTTVDDSFEPQLEQVVLDDVVVRSTELDKDLTEELRACSTEIPGFPTLVSRTTCTRGFYKGKMIFGRPPSTQA</sequence>
<keyword evidence="2" id="KW-1185">Reference proteome</keyword>
<evidence type="ECO:0000313" key="2">
    <source>
        <dbReference type="Proteomes" id="UP001623348"/>
    </source>
</evidence>
<protein>
    <submittedName>
        <fullName evidence="1">Uridine phosphorylase 2</fullName>
    </submittedName>
</protein>
<dbReference type="SUPFAM" id="SSF53167">
    <property type="entry name" value="Purine and uridine phosphorylases"/>
    <property type="match status" value="1"/>
</dbReference>
<dbReference type="PANTHER" id="PTHR43691">
    <property type="entry name" value="URIDINE PHOSPHORYLASE"/>
    <property type="match status" value="1"/>
</dbReference>
<comment type="caution">
    <text evidence="1">The sequence shown here is derived from an EMBL/GenBank/DDBJ whole genome shotgun (WGS) entry which is preliminary data.</text>
</comment>
<evidence type="ECO:0000313" key="1">
    <source>
        <dbReference type="EMBL" id="GAB0191267.1"/>
    </source>
</evidence>
<reference evidence="1 2" key="1">
    <citation type="submission" date="2024-06" db="EMBL/GenBank/DDBJ databases">
        <title>The draft genome of Grus japonensis, version 3.</title>
        <authorList>
            <person name="Nabeshima K."/>
            <person name="Suzuki S."/>
            <person name="Onuma M."/>
        </authorList>
    </citation>
    <scope>NUCLEOTIDE SEQUENCE [LARGE SCALE GENOMIC DNA]</scope>
    <source>
        <strain evidence="1 2">451A</strain>
    </source>
</reference>
<proteinExistence type="predicted"/>
<accession>A0ABC9X1J5</accession>
<name>A0ABC9X1J5_GRUJA</name>
<dbReference type="AlphaFoldDB" id="A0ABC9X1J5"/>
<dbReference type="Gene3D" id="3.40.50.1580">
    <property type="entry name" value="Nucleoside phosphorylase domain"/>
    <property type="match status" value="1"/>
</dbReference>
<dbReference type="InterPro" id="IPR035994">
    <property type="entry name" value="Nucleoside_phosphorylase_sf"/>
</dbReference>
<organism evidence="1 2">
    <name type="scientific">Grus japonensis</name>
    <name type="common">Japanese crane</name>
    <name type="synonym">Red-crowned crane</name>
    <dbReference type="NCBI Taxonomy" id="30415"/>
    <lineage>
        <taxon>Eukaryota</taxon>
        <taxon>Metazoa</taxon>
        <taxon>Chordata</taxon>
        <taxon>Craniata</taxon>
        <taxon>Vertebrata</taxon>
        <taxon>Euteleostomi</taxon>
        <taxon>Archelosauria</taxon>
        <taxon>Archosauria</taxon>
        <taxon>Dinosauria</taxon>
        <taxon>Saurischia</taxon>
        <taxon>Theropoda</taxon>
        <taxon>Coelurosauria</taxon>
        <taxon>Aves</taxon>
        <taxon>Neognathae</taxon>
        <taxon>Neoaves</taxon>
        <taxon>Gruiformes</taxon>
        <taxon>Gruidae</taxon>
        <taxon>Grus</taxon>
    </lineage>
</organism>
<dbReference type="EMBL" id="BAAFJT010000006">
    <property type="protein sequence ID" value="GAB0191267.1"/>
    <property type="molecule type" value="Genomic_DNA"/>
</dbReference>
<gene>
    <name evidence="1" type="ORF">GRJ2_001592000</name>
</gene>
<dbReference type="PANTHER" id="PTHR43691:SF8">
    <property type="entry name" value="URIDINE PHOSPHORYLASE 2"/>
    <property type="match status" value="1"/>
</dbReference>
<dbReference type="Proteomes" id="UP001623348">
    <property type="component" value="Unassembled WGS sequence"/>
</dbReference>